<feature type="transmembrane region" description="Helical" evidence="7">
    <location>
        <begin position="80"/>
        <end position="106"/>
    </location>
</feature>
<accession>A0ABZ0WMU4</accession>
<dbReference type="PANTHER" id="PTHR11706:SF33">
    <property type="entry name" value="NATURAL RESISTANCE-ASSOCIATED MACROPHAGE PROTEIN 2"/>
    <property type="match status" value="1"/>
</dbReference>
<feature type="transmembrane region" description="Helical" evidence="7">
    <location>
        <begin position="314"/>
        <end position="336"/>
    </location>
</feature>
<feature type="transmembrane region" description="Helical" evidence="7">
    <location>
        <begin position="265"/>
        <end position="287"/>
    </location>
</feature>
<keyword evidence="5 7" id="KW-1133">Transmembrane helix</keyword>
<keyword evidence="2" id="KW-0813">Transport</keyword>
<feature type="transmembrane region" description="Helical" evidence="7">
    <location>
        <begin position="40"/>
        <end position="60"/>
    </location>
</feature>
<organism evidence="8 9">
    <name type="scientific">Paraburkholderia kururiensis</name>
    <dbReference type="NCBI Taxonomy" id="984307"/>
    <lineage>
        <taxon>Bacteria</taxon>
        <taxon>Pseudomonadati</taxon>
        <taxon>Pseudomonadota</taxon>
        <taxon>Betaproteobacteria</taxon>
        <taxon>Burkholderiales</taxon>
        <taxon>Burkholderiaceae</taxon>
        <taxon>Paraburkholderia</taxon>
    </lineage>
</organism>
<evidence type="ECO:0000256" key="4">
    <source>
        <dbReference type="ARBA" id="ARBA00022847"/>
    </source>
</evidence>
<dbReference type="InterPro" id="IPR001046">
    <property type="entry name" value="NRAMP_fam"/>
</dbReference>
<evidence type="ECO:0000256" key="2">
    <source>
        <dbReference type="ARBA" id="ARBA00022448"/>
    </source>
</evidence>
<evidence type="ECO:0000256" key="1">
    <source>
        <dbReference type="ARBA" id="ARBA00004141"/>
    </source>
</evidence>
<gene>
    <name evidence="8" type="ORF">U0042_03065</name>
</gene>
<protein>
    <submittedName>
        <fullName evidence="8">Divalent metal cation transporter</fullName>
    </submittedName>
</protein>
<evidence type="ECO:0000256" key="6">
    <source>
        <dbReference type="ARBA" id="ARBA00023136"/>
    </source>
</evidence>
<sequence>MKKFLQISLGVVTSVGGFLEMGSMSTSAQAGAGFGYRLGWALVLGTVCIAFLAEMAGRFAAVSGHTIADGMRDRFGFKLFLWPLLATLLVNLLVLAAEIGGVCIALEFATSIGYRWWALPVAALAWLLLWKGSFGLIEKGVSLLGLVTCCFIVAALLARPDWHAVAAGLVPRQAPHDSASYWFIAVSILGACITPSLFLFYSSGAIEDKWDRRMLGANRAISAIGMGFGGTIALAVLIVAGAVLMPQGVRQVEDYHQLPLLLVPTLGMAGFVLLVLSLAIASFGATLEIALQQAYMLAQAFGWRWSEDAKPRENAGFSMTYTVSLLLAALPIVFGIDPLKVTTFSMALTAVSLPFSVFPFLVLMNDTSYVGKHANGVIANLCVILIVSLSFVLAVVTLPLEILGGS</sequence>
<proteinExistence type="predicted"/>
<feature type="transmembrane region" description="Helical" evidence="7">
    <location>
        <begin position="112"/>
        <end position="129"/>
    </location>
</feature>
<dbReference type="EMBL" id="CP139965">
    <property type="protein sequence ID" value="WQD78705.1"/>
    <property type="molecule type" value="Genomic_DNA"/>
</dbReference>
<dbReference type="RefSeq" id="WP_114809807.1">
    <property type="nucleotide sequence ID" value="NZ_CP139965.1"/>
</dbReference>
<keyword evidence="3 7" id="KW-0812">Transmembrane</keyword>
<dbReference type="PANTHER" id="PTHR11706">
    <property type="entry name" value="SOLUTE CARRIER PROTEIN FAMILY 11 MEMBER"/>
    <property type="match status" value="1"/>
</dbReference>
<name>A0ABZ0WMU4_9BURK</name>
<dbReference type="Pfam" id="PF01566">
    <property type="entry name" value="Nramp"/>
    <property type="match status" value="1"/>
</dbReference>
<comment type="subcellular location">
    <subcellularLocation>
        <location evidence="1">Membrane</location>
        <topology evidence="1">Multi-pass membrane protein</topology>
    </subcellularLocation>
</comment>
<keyword evidence="9" id="KW-1185">Reference proteome</keyword>
<evidence type="ECO:0000256" key="5">
    <source>
        <dbReference type="ARBA" id="ARBA00022989"/>
    </source>
</evidence>
<feature type="transmembrane region" description="Helical" evidence="7">
    <location>
        <begin position="141"/>
        <end position="159"/>
    </location>
</feature>
<feature type="transmembrane region" description="Helical" evidence="7">
    <location>
        <begin position="179"/>
        <end position="201"/>
    </location>
</feature>
<keyword evidence="4" id="KW-0769">Symport</keyword>
<feature type="transmembrane region" description="Helical" evidence="7">
    <location>
        <begin position="221"/>
        <end position="245"/>
    </location>
</feature>
<evidence type="ECO:0000256" key="7">
    <source>
        <dbReference type="SAM" id="Phobius"/>
    </source>
</evidence>
<keyword evidence="6 7" id="KW-0472">Membrane</keyword>
<reference evidence="8 9" key="1">
    <citation type="submission" date="2023-12" db="EMBL/GenBank/DDBJ databases">
        <title>Genome sequencing and assembly of bacterial species from a model synthetic community.</title>
        <authorList>
            <person name="Hogle S.L."/>
        </authorList>
    </citation>
    <scope>NUCLEOTIDE SEQUENCE [LARGE SCALE GENOMIC DNA]</scope>
    <source>
        <strain evidence="8 9">HAMBI 2494</strain>
    </source>
</reference>
<feature type="transmembrane region" description="Helical" evidence="7">
    <location>
        <begin position="342"/>
        <end position="364"/>
    </location>
</feature>
<evidence type="ECO:0000313" key="9">
    <source>
        <dbReference type="Proteomes" id="UP001325479"/>
    </source>
</evidence>
<dbReference type="Proteomes" id="UP001325479">
    <property type="component" value="Chromosome"/>
</dbReference>
<evidence type="ECO:0000256" key="3">
    <source>
        <dbReference type="ARBA" id="ARBA00022692"/>
    </source>
</evidence>
<evidence type="ECO:0000313" key="8">
    <source>
        <dbReference type="EMBL" id="WQD78705.1"/>
    </source>
</evidence>
<feature type="transmembrane region" description="Helical" evidence="7">
    <location>
        <begin position="376"/>
        <end position="400"/>
    </location>
</feature>